<dbReference type="AlphaFoldDB" id="A0A3B1CVH7"/>
<dbReference type="EMBL" id="UOGF01000034">
    <property type="protein sequence ID" value="VAX27844.1"/>
    <property type="molecule type" value="Genomic_DNA"/>
</dbReference>
<proteinExistence type="predicted"/>
<reference evidence="5" key="1">
    <citation type="submission" date="2018-06" db="EMBL/GenBank/DDBJ databases">
        <authorList>
            <person name="Zhirakovskaya E."/>
        </authorList>
    </citation>
    <scope>NUCLEOTIDE SEQUENCE</scope>
</reference>
<evidence type="ECO:0000313" key="5">
    <source>
        <dbReference type="EMBL" id="VAX27844.1"/>
    </source>
</evidence>
<dbReference type="Pfam" id="PF00005">
    <property type="entry name" value="ABC_tran"/>
    <property type="match status" value="2"/>
</dbReference>
<dbReference type="Gene3D" id="1.10.287.380">
    <property type="entry name" value="Valyl-tRNA synthetase, C-terminal domain"/>
    <property type="match status" value="1"/>
</dbReference>
<evidence type="ECO:0000256" key="1">
    <source>
        <dbReference type="ARBA" id="ARBA00022741"/>
    </source>
</evidence>
<protein>
    <submittedName>
        <fullName evidence="5">Bis-ABC ATPase Uup</fullName>
    </submittedName>
</protein>
<dbReference type="PANTHER" id="PTHR42855:SF1">
    <property type="entry name" value="ABC TRANSPORTER DOMAIN-CONTAINING PROTEIN"/>
    <property type="match status" value="1"/>
</dbReference>
<keyword evidence="2" id="KW-0067">ATP-binding</keyword>
<feature type="domain" description="ABC transporter" evidence="4">
    <location>
        <begin position="7"/>
        <end position="226"/>
    </location>
</feature>
<gene>
    <name evidence="5" type="ORF">MNBD_NITROSPIRAE01-1432</name>
</gene>
<dbReference type="PROSITE" id="PS50893">
    <property type="entry name" value="ABC_TRANSPORTER_2"/>
    <property type="match status" value="2"/>
</dbReference>
<dbReference type="InterPro" id="IPR032524">
    <property type="entry name" value="ABC_tran_C"/>
</dbReference>
<dbReference type="CDD" id="cd03221">
    <property type="entry name" value="ABCF_EF-3"/>
    <property type="match status" value="2"/>
</dbReference>
<feature type="coiled-coil region" evidence="3">
    <location>
        <begin position="540"/>
        <end position="600"/>
    </location>
</feature>
<organism evidence="5">
    <name type="scientific">hydrothermal vent metagenome</name>
    <dbReference type="NCBI Taxonomy" id="652676"/>
    <lineage>
        <taxon>unclassified sequences</taxon>
        <taxon>metagenomes</taxon>
        <taxon>ecological metagenomes</taxon>
    </lineage>
</organism>
<dbReference type="GO" id="GO:0016887">
    <property type="term" value="F:ATP hydrolysis activity"/>
    <property type="evidence" value="ECO:0007669"/>
    <property type="project" value="InterPro"/>
</dbReference>
<dbReference type="InterPro" id="IPR027417">
    <property type="entry name" value="P-loop_NTPase"/>
</dbReference>
<dbReference type="Pfam" id="PF16326">
    <property type="entry name" value="ABC_tran_CTD"/>
    <property type="match status" value="1"/>
</dbReference>
<dbReference type="GO" id="GO:0005524">
    <property type="term" value="F:ATP binding"/>
    <property type="evidence" value="ECO:0007669"/>
    <property type="project" value="UniProtKB-KW"/>
</dbReference>
<dbReference type="Gene3D" id="3.40.50.300">
    <property type="entry name" value="P-loop containing nucleotide triphosphate hydrolases"/>
    <property type="match status" value="2"/>
</dbReference>
<sequence length="602" mass="67337">MSSSPLISCQSISKTYGPQTLFSDLSLGFFQGERLGLIGPNGSGKTTLLKVMADLLEPSSGTVSRKRNLQLSYLSQDPPLDPEKTVSDILFEEMPEMAENWVSQRDVRDLVTGIAFEDMNQKAGTLSGGWRKRLSIAHALLQKPDILFMDEPTNHLDLEGILWLEKHLRTSNFAFVLVSHDRIFLEQTTNRIVELNRCYPEGYLRIEGNYSEFLRRRAEFLNAQSQQEQTLASKVRREVAWLSRGPKARTTKAQFRIDQAGRLQGDLSAVKARNHQDQSAQFSFDATDRRTKILLETTNLGMSRAGKTLFQNLDLMLSPGFCLGLLGANGSGKSTLIDLLNGVLQPEKGKIKKAADLKIVTFGQKREQLDQNQTVQQALAPEGGEQVIFQGRVIHIVSWAKRFLFTADQLGLPVSRLSGGEQARLLIAHLMLKPADLLLLDEPSNDLDIPTLEVLEESLEAFPGAIVLITHDRYLLERLSDVLLSLNGDGSVSFHADLAQWRRAQQNKSSIKTTPKIAQAQKKATLEVQEKLSFEERKALKRIAQKIEKAEAKVVVANEALQDPAIQSDAEVLIARTKTLQDAEAEVARLYTRWEDLENRNT</sequence>
<accession>A0A3B1CVH7</accession>
<dbReference type="InterPro" id="IPR037118">
    <property type="entry name" value="Val-tRNA_synth_C_sf"/>
</dbReference>
<evidence type="ECO:0000256" key="2">
    <source>
        <dbReference type="ARBA" id="ARBA00022840"/>
    </source>
</evidence>
<dbReference type="PANTHER" id="PTHR42855">
    <property type="entry name" value="ABC TRANSPORTER ATP-BINDING SUBUNIT"/>
    <property type="match status" value="1"/>
</dbReference>
<feature type="domain" description="ABC transporter" evidence="4">
    <location>
        <begin position="295"/>
        <end position="513"/>
    </location>
</feature>
<keyword evidence="3" id="KW-0175">Coiled coil</keyword>
<evidence type="ECO:0000259" key="4">
    <source>
        <dbReference type="PROSITE" id="PS50893"/>
    </source>
</evidence>
<evidence type="ECO:0000256" key="3">
    <source>
        <dbReference type="SAM" id="Coils"/>
    </source>
</evidence>
<dbReference type="InterPro" id="IPR003439">
    <property type="entry name" value="ABC_transporter-like_ATP-bd"/>
</dbReference>
<name>A0A3B1CVH7_9ZZZZ</name>
<dbReference type="GO" id="GO:0003677">
    <property type="term" value="F:DNA binding"/>
    <property type="evidence" value="ECO:0007669"/>
    <property type="project" value="InterPro"/>
</dbReference>
<dbReference type="SMART" id="SM00382">
    <property type="entry name" value="AAA"/>
    <property type="match status" value="2"/>
</dbReference>
<keyword evidence="1" id="KW-0547">Nucleotide-binding</keyword>
<dbReference type="InterPro" id="IPR003593">
    <property type="entry name" value="AAA+_ATPase"/>
</dbReference>
<dbReference type="InterPro" id="IPR051309">
    <property type="entry name" value="ABCF_ATPase"/>
</dbReference>
<dbReference type="SUPFAM" id="SSF52540">
    <property type="entry name" value="P-loop containing nucleoside triphosphate hydrolases"/>
    <property type="match status" value="2"/>
</dbReference>